<dbReference type="AlphaFoldDB" id="A0A6P7TNG1"/>
<dbReference type="CDD" id="cd06624">
    <property type="entry name" value="STKc_ASK"/>
    <property type="match status" value="1"/>
</dbReference>
<evidence type="ECO:0000256" key="7">
    <source>
        <dbReference type="ARBA" id="ARBA00022741"/>
    </source>
</evidence>
<dbReference type="PROSITE" id="PS00107">
    <property type="entry name" value="PROTEIN_KINASE_ATP"/>
    <property type="match status" value="1"/>
</dbReference>
<name>A0A6P7TNG1_9MOLL</name>
<dbReference type="KEGG" id="osn:115226339"/>
<evidence type="ECO:0000256" key="5">
    <source>
        <dbReference type="ARBA" id="ARBA00022679"/>
    </source>
</evidence>
<keyword evidence="6" id="KW-0479">Metal-binding</keyword>
<dbReference type="InterPro" id="IPR011009">
    <property type="entry name" value="Kinase-like_dom_sf"/>
</dbReference>
<dbReference type="GO" id="GO:0046872">
    <property type="term" value="F:metal ion binding"/>
    <property type="evidence" value="ECO:0007669"/>
    <property type="project" value="UniProtKB-KW"/>
</dbReference>
<evidence type="ECO:0000256" key="10">
    <source>
        <dbReference type="ARBA" id="ARBA00022842"/>
    </source>
</evidence>
<evidence type="ECO:0000256" key="4">
    <source>
        <dbReference type="ARBA" id="ARBA00022527"/>
    </source>
</evidence>
<comment type="similarity">
    <text evidence="2">Belongs to the protein kinase superfamily. STE Ser/Thr protein kinase family. MAP kinase kinase kinase subfamily.</text>
</comment>
<dbReference type="PANTHER" id="PTHR11584:SF394">
    <property type="entry name" value="APOPTOTIC SIGNAL-REGULATING KINASE 1, ISOFORM C"/>
    <property type="match status" value="1"/>
</dbReference>
<dbReference type="InterPro" id="IPR000719">
    <property type="entry name" value="Prot_kinase_dom"/>
</dbReference>
<feature type="compositionally biased region" description="Basic and acidic residues" evidence="15">
    <location>
        <begin position="396"/>
        <end position="405"/>
    </location>
</feature>
<evidence type="ECO:0000259" key="16">
    <source>
        <dbReference type="PROSITE" id="PS50011"/>
    </source>
</evidence>
<protein>
    <recommendedName>
        <fullName evidence="3">mitogen-activated protein kinase kinase kinase</fullName>
        <ecNumber evidence="3">2.7.11.25</ecNumber>
    </recommendedName>
</protein>
<dbReference type="RefSeq" id="XP_029653203.1">
    <property type="nucleotide sequence ID" value="XM_029797343.2"/>
</dbReference>
<keyword evidence="11" id="KW-0175">Coiled coil</keyword>
<dbReference type="Gene3D" id="1.10.510.10">
    <property type="entry name" value="Transferase(Phosphotransferase) domain 1"/>
    <property type="match status" value="1"/>
</dbReference>
<dbReference type="SUPFAM" id="SSF47769">
    <property type="entry name" value="SAM/Pointed domain"/>
    <property type="match status" value="1"/>
</dbReference>
<evidence type="ECO:0000256" key="1">
    <source>
        <dbReference type="ARBA" id="ARBA00001946"/>
    </source>
</evidence>
<dbReference type="EC" id="2.7.11.25" evidence="3"/>
<evidence type="ECO:0000256" key="11">
    <source>
        <dbReference type="ARBA" id="ARBA00023054"/>
    </source>
</evidence>
<sequence length="768" mass="86984">MPYVMFVVSLENIDLYKRDSRAILLYVQNSDDFHIYFSSAVQATRFYNLMCEMVDNENQVTDTEEPDGCYEYEYDDKNRKIVLGRGSFGVVYAARNKNTQVRIAVKEVPEKNLEEVQPLHEEIKLHSHLSHKNIVKYLGSVSEDGFFKIFMEQVPGGSLSQLLRSKWGPLKDAEPTIVFYTKQILEGLKYLHDNKIVHRDIKGDNVLVNTYSGVLKISDFGTSKRLAGINRNANTLAGTMQYMAPEVIDKGVRGYGPPADVWSFGCTVIEMATGKLPFNELGVPQAAMFKVGFYKIHPEIPESMSDQAKLFIGRCFVADPEKRATCDELRKHQFLATSKKKKSASEIDYNRSTSVLGISRVRSLDSAHEVPNQKGWNKVSTRLSSQKTPPSSSNENLRDIETPEESRSKSVGFLCNLSSNSVQLHRSTSSTTSDPLRDDALCSQYPPSPNNATSSYSSKFYLLLKDSEQREKLLNILNTDHREILEKWYETLKQENHNTKLTEIHLETLLSAILENIRCTASNDPVVEIAELRKELELDSSTLIDIQRSFCLLQEIVTTRLKCHKIQPHWVFAFDNFLREAITSTSLLLSPGSASAAESLSTHATSKKSPSCILRSTSTNEAVQQMRDEIQKLLKQLLDTLSSLHQTFIDWKMQQEKHNSANSVGKLLSPSVAVDPQLVKWLKQCQVDEDTIKHITYEEYSYIDFVEMVTLEELHGLNIKKGIVYRIWRSLTLLRKAKRNNSSSHGENTTSVCGAENLDVDHKYDGSS</sequence>
<gene>
    <name evidence="18" type="primary">LOC115226339</name>
</gene>
<dbReference type="Proteomes" id="UP000515154">
    <property type="component" value="Linkage group LG2"/>
</dbReference>
<evidence type="ECO:0000256" key="12">
    <source>
        <dbReference type="ARBA" id="ARBA00047559"/>
    </source>
</evidence>
<evidence type="ECO:0000313" key="18">
    <source>
        <dbReference type="RefSeq" id="XP_029653203.1"/>
    </source>
</evidence>
<dbReference type="PROSITE" id="PS50011">
    <property type="entry name" value="PROTEIN_KINASE_DOM"/>
    <property type="match status" value="1"/>
</dbReference>
<evidence type="ECO:0000313" key="17">
    <source>
        <dbReference type="Proteomes" id="UP000515154"/>
    </source>
</evidence>
<accession>A0A6P7TNG1</accession>
<comment type="cofactor">
    <cofactor evidence="1">
        <name>Mg(2+)</name>
        <dbReference type="ChEBI" id="CHEBI:18420"/>
    </cofactor>
</comment>
<keyword evidence="8 18" id="KW-0418">Kinase</keyword>
<evidence type="ECO:0000256" key="14">
    <source>
        <dbReference type="PROSITE-ProRule" id="PRU10141"/>
    </source>
</evidence>
<keyword evidence="5" id="KW-0808">Transferase</keyword>
<evidence type="ECO:0000256" key="3">
    <source>
        <dbReference type="ARBA" id="ARBA00012406"/>
    </source>
</evidence>
<comment type="catalytic activity">
    <reaction evidence="13">
        <text>L-seryl-[protein] + ATP = O-phospho-L-seryl-[protein] + ADP + H(+)</text>
        <dbReference type="Rhea" id="RHEA:17989"/>
        <dbReference type="Rhea" id="RHEA-COMP:9863"/>
        <dbReference type="Rhea" id="RHEA-COMP:11604"/>
        <dbReference type="ChEBI" id="CHEBI:15378"/>
        <dbReference type="ChEBI" id="CHEBI:29999"/>
        <dbReference type="ChEBI" id="CHEBI:30616"/>
        <dbReference type="ChEBI" id="CHEBI:83421"/>
        <dbReference type="ChEBI" id="CHEBI:456216"/>
        <dbReference type="EC" id="2.7.11.25"/>
    </reaction>
</comment>
<dbReference type="InterPro" id="IPR008271">
    <property type="entry name" value="Ser/Thr_kinase_AS"/>
</dbReference>
<dbReference type="Gene3D" id="3.30.200.20">
    <property type="entry name" value="Phosphorylase Kinase, domain 1"/>
    <property type="match status" value="1"/>
</dbReference>
<evidence type="ECO:0000256" key="13">
    <source>
        <dbReference type="ARBA" id="ARBA00048329"/>
    </source>
</evidence>
<dbReference type="PANTHER" id="PTHR11584">
    <property type="entry name" value="SERINE/THREONINE PROTEIN KINASE"/>
    <property type="match status" value="1"/>
</dbReference>
<keyword evidence="10" id="KW-0460">Magnesium</keyword>
<dbReference type="Pfam" id="PF19039">
    <property type="entry name" value="ASK_PH"/>
    <property type="match status" value="1"/>
</dbReference>
<organism evidence="17 18">
    <name type="scientific">Octopus sinensis</name>
    <name type="common">East Asian common octopus</name>
    <dbReference type="NCBI Taxonomy" id="2607531"/>
    <lineage>
        <taxon>Eukaryota</taxon>
        <taxon>Metazoa</taxon>
        <taxon>Spiralia</taxon>
        <taxon>Lophotrochozoa</taxon>
        <taxon>Mollusca</taxon>
        <taxon>Cephalopoda</taxon>
        <taxon>Coleoidea</taxon>
        <taxon>Octopodiformes</taxon>
        <taxon>Octopoda</taxon>
        <taxon>Incirrata</taxon>
        <taxon>Octopodidae</taxon>
        <taxon>Octopus</taxon>
    </lineage>
</organism>
<dbReference type="PROSITE" id="PS00108">
    <property type="entry name" value="PROTEIN_KINASE_ST"/>
    <property type="match status" value="1"/>
</dbReference>
<keyword evidence="17" id="KW-1185">Reference proteome</keyword>
<dbReference type="Pfam" id="PF20302">
    <property type="entry name" value="HisK-N-like"/>
    <property type="match status" value="1"/>
</dbReference>
<dbReference type="GO" id="GO:0004709">
    <property type="term" value="F:MAP kinase kinase kinase activity"/>
    <property type="evidence" value="ECO:0007669"/>
    <property type="project" value="UniProtKB-EC"/>
</dbReference>
<keyword evidence="9 14" id="KW-0067">ATP-binding</keyword>
<dbReference type="InterPro" id="IPR013761">
    <property type="entry name" value="SAM/pointed_sf"/>
</dbReference>
<comment type="catalytic activity">
    <reaction evidence="12">
        <text>L-threonyl-[protein] + ATP = O-phospho-L-threonyl-[protein] + ADP + H(+)</text>
        <dbReference type="Rhea" id="RHEA:46608"/>
        <dbReference type="Rhea" id="RHEA-COMP:11060"/>
        <dbReference type="Rhea" id="RHEA-COMP:11605"/>
        <dbReference type="ChEBI" id="CHEBI:15378"/>
        <dbReference type="ChEBI" id="CHEBI:30013"/>
        <dbReference type="ChEBI" id="CHEBI:30616"/>
        <dbReference type="ChEBI" id="CHEBI:61977"/>
        <dbReference type="ChEBI" id="CHEBI:456216"/>
        <dbReference type="EC" id="2.7.11.25"/>
    </reaction>
</comment>
<evidence type="ECO:0000256" key="9">
    <source>
        <dbReference type="ARBA" id="ARBA00022840"/>
    </source>
</evidence>
<dbReference type="FunFam" id="1.10.510.10:FF:000054">
    <property type="entry name" value="Mitogen-activated protein kinase kinase kinase 5"/>
    <property type="match status" value="1"/>
</dbReference>
<feature type="binding site" evidence="14">
    <location>
        <position position="106"/>
    </location>
    <ligand>
        <name>ATP</name>
        <dbReference type="ChEBI" id="CHEBI:30616"/>
    </ligand>
</feature>
<dbReference type="SMART" id="SM00220">
    <property type="entry name" value="S_TKc"/>
    <property type="match status" value="1"/>
</dbReference>
<feature type="domain" description="Protein kinase" evidence="16">
    <location>
        <begin position="77"/>
        <end position="335"/>
    </location>
</feature>
<dbReference type="SUPFAM" id="SSF56112">
    <property type="entry name" value="Protein kinase-like (PK-like)"/>
    <property type="match status" value="1"/>
</dbReference>
<evidence type="ECO:0000256" key="2">
    <source>
        <dbReference type="ARBA" id="ARBA00006529"/>
    </source>
</evidence>
<reference evidence="18" key="1">
    <citation type="submission" date="2025-08" db="UniProtKB">
        <authorList>
            <consortium name="RefSeq"/>
        </authorList>
    </citation>
    <scope>IDENTIFICATION</scope>
</reference>
<evidence type="ECO:0000256" key="8">
    <source>
        <dbReference type="ARBA" id="ARBA00022777"/>
    </source>
</evidence>
<proteinExistence type="inferred from homology"/>
<feature type="region of interest" description="Disordered" evidence="15">
    <location>
        <begin position="364"/>
        <end position="405"/>
    </location>
</feature>
<dbReference type="Pfam" id="PF00069">
    <property type="entry name" value="Pkinase"/>
    <property type="match status" value="1"/>
</dbReference>
<evidence type="ECO:0000256" key="15">
    <source>
        <dbReference type="SAM" id="MobiDB-lite"/>
    </source>
</evidence>
<dbReference type="FunFam" id="3.30.200.20:FF:000067">
    <property type="entry name" value="Mitogen-activated protein kinase kinase kinase 5"/>
    <property type="match status" value="1"/>
</dbReference>
<keyword evidence="4" id="KW-0723">Serine/threonine-protein kinase</keyword>
<dbReference type="InterPro" id="IPR043969">
    <property type="entry name" value="MAP3K_PH"/>
</dbReference>
<feature type="compositionally biased region" description="Polar residues" evidence="15">
    <location>
        <begin position="374"/>
        <end position="395"/>
    </location>
</feature>
<keyword evidence="7 14" id="KW-0547">Nucleotide-binding</keyword>
<dbReference type="GO" id="GO:0005524">
    <property type="term" value="F:ATP binding"/>
    <property type="evidence" value="ECO:0007669"/>
    <property type="project" value="UniProtKB-UniRule"/>
</dbReference>
<dbReference type="InterPro" id="IPR046873">
    <property type="entry name" value="HisK-N-like"/>
</dbReference>
<evidence type="ECO:0000256" key="6">
    <source>
        <dbReference type="ARBA" id="ARBA00022723"/>
    </source>
</evidence>
<dbReference type="InterPro" id="IPR017441">
    <property type="entry name" value="Protein_kinase_ATP_BS"/>
</dbReference>